<sequence length="167" mass="18824">MVIVYRSNTGFTREYAEMLGRAEKIKVYSVTEAERSLESGTEIFYMGPLMAGHIEGVDQAVKRYQVRGVCGVGLSPSGRQVLETISRANYVPNAPIFYLQGGWAPKKVSWLKRRMVGMATKSLRESLQDKGSRRTPEEQAQLDLLVKGGSRVAFERLEAIRDWMKDC</sequence>
<evidence type="ECO:0008006" key="3">
    <source>
        <dbReference type="Google" id="ProtNLM"/>
    </source>
</evidence>
<dbReference type="EMBL" id="JACOPO010000004">
    <property type="protein sequence ID" value="MBC5722753.1"/>
    <property type="molecule type" value="Genomic_DNA"/>
</dbReference>
<name>A0A8J6M748_9FIRM</name>
<dbReference type="RefSeq" id="WP_147570802.1">
    <property type="nucleotide sequence ID" value="NZ_JACOPO010000004.1"/>
</dbReference>
<comment type="caution">
    <text evidence="1">The sequence shown here is derived from an EMBL/GenBank/DDBJ whole genome shotgun (WGS) entry which is preliminary data.</text>
</comment>
<dbReference type="Proteomes" id="UP000628736">
    <property type="component" value="Unassembled WGS sequence"/>
</dbReference>
<dbReference type="AlphaFoldDB" id="A0A8J6M748"/>
<reference evidence="1" key="1">
    <citation type="submission" date="2020-08" db="EMBL/GenBank/DDBJ databases">
        <title>Genome public.</title>
        <authorList>
            <person name="Liu C."/>
            <person name="Sun Q."/>
        </authorList>
    </citation>
    <scope>NUCLEOTIDE SEQUENCE</scope>
    <source>
        <strain evidence="1">NSJ-23</strain>
    </source>
</reference>
<evidence type="ECO:0000313" key="2">
    <source>
        <dbReference type="Proteomes" id="UP000628736"/>
    </source>
</evidence>
<gene>
    <name evidence="1" type="ORF">H8S11_08010</name>
</gene>
<accession>A0A8J6M748</accession>
<protein>
    <recommendedName>
        <fullName evidence="3">Flavodoxin domain-containing protein</fullName>
    </recommendedName>
</protein>
<keyword evidence="2" id="KW-1185">Reference proteome</keyword>
<evidence type="ECO:0000313" key="1">
    <source>
        <dbReference type="EMBL" id="MBC5722753.1"/>
    </source>
</evidence>
<proteinExistence type="predicted"/>
<organism evidence="1 2">
    <name type="scientific">Flintibacter hominis</name>
    <dbReference type="NCBI Taxonomy" id="2763048"/>
    <lineage>
        <taxon>Bacteria</taxon>
        <taxon>Bacillati</taxon>
        <taxon>Bacillota</taxon>
        <taxon>Clostridia</taxon>
        <taxon>Eubacteriales</taxon>
        <taxon>Flintibacter</taxon>
    </lineage>
</organism>